<accession>A0A7J6P644</accession>
<comment type="caution">
    <text evidence="2">The sequence shown here is derived from an EMBL/GenBank/DDBJ whole genome shotgun (WGS) entry which is preliminary data.</text>
</comment>
<organism evidence="2 3">
    <name type="scientific">Perkinsus olseni</name>
    <name type="common">Perkinsus atlanticus</name>
    <dbReference type="NCBI Taxonomy" id="32597"/>
    <lineage>
        <taxon>Eukaryota</taxon>
        <taxon>Sar</taxon>
        <taxon>Alveolata</taxon>
        <taxon>Perkinsozoa</taxon>
        <taxon>Perkinsea</taxon>
        <taxon>Perkinsida</taxon>
        <taxon>Perkinsidae</taxon>
        <taxon>Perkinsus</taxon>
    </lineage>
</organism>
<dbReference type="AlphaFoldDB" id="A0A7J6P644"/>
<keyword evidence="1" id="KW-1133">Transmembrane helix</keyword>
<reference evidence="2 3" key="1">
    <citation type="submission" date="2020-04" db="EMBL/GenBank/DDBJ databases">
        <title>Perkinsus olseni comparative genomics.</title>
        <authorList>
            <person name="Bogema D.R."/>
        </authorList>
    </citation>
    <scope>NUCLEOTIDE SEQUENCE [LARGE SCALE GENOMIC DNA]</scope>
    <source>
        <strain evidence="2">00978-12</strain>
    </source>
</reference>
<dbReference type="OrthoDB" id="411177at2759"/>
<feature type="transmembrane region" description="Helical" evidence="1">
    <location>
        <begin position="28"/>
        <end position="55"/>
    </location>
</feature>
<sequence>MTAYCIAISGHCTYPFTMPYLNGVFGPIYMAVNGLLILFAIALTMTLTFISYNPLYYDFFGVLRTDAATISSVFILMLCASGLAFSAINSKAGSLRFVHGGFSAVLTICWLVIAISLCHWSITFYKLRLDRGEITLVPSRDRYAQDLVDDLFKSFARSYSEGECHGGGYERATKMFTRPYCKEFQTFREMIRLAREPETAQHLEEWEYCMSDTPFFDQADGLWCRLNAQLSWEIGQLVQWLCAASWIVFVLLAASTVVTFIGGGKGSDENEDDQRERLIGRG</sequence>
<evidence type="ECO:0000256" key="1">
    <source>
        <dbReference type="SAM" id="Phobius"/>
    </source>
</evidence>
<keyword evidence="1" id="KW-0812">Transmembrane</keyword>
<feature type="transmembrane region" description="Helical" evidence="1">
    <location>
        <begin position="67"/>
        <end position="88"/>
    </location>
</feature>
<dbReference type="Proteomes" id="UP000541610">
    <property type="component" value="Unassembled WGS sequence"/>
</dbReference>
<gene>
    <name evidence="2" type="ORF">FOZ60_016794</name>
</gene>
<proteinExistence type="predicted"/>
<feature type="transmembrane region" description="Helical" evidence="1">
    <location>
        <begin position="237"/>
        <end position="261"/>
    </location>
</feature>
<dbReference type="EMBL" id="JABANP010000091">
    <property type="protein sequence ID" value="KAF4690821.1"/>
    <property type="molecule type" value="Genomic_DNA"/>
</dbReference>
<name>A0A7J6P644_PEROL</name>
<evidence type="ECO:0000313" key="2">
    <source>
        <dbReference type="EMBL" id="KAF4690821.1"/>
    </source>
</evidence>
<evidence type="ECO:0000313" key="3">
    <source>
        <dbReference type="Proteomes" id="UP000541610"/>
    </source>
</evidence>
<feature type="transmembrane region" description="Helical" evidence="1">
    <location>
        <begin position="100"/>
        <end position="122"/>
    </location>
</feature>
<protein>
    <submittedName>
        <fullName evidence="2">Uncharacterized protein</fullName>
    </submittedName>
</protein>
<keyword evidence="1" id="KW-0472">Membrane</keyword>